<keyword evidence="1" id="KW-0812">Transmembrane</keyword>
<evidence type="ECO:0000256" key="1">
    <source>
        <dbReference type="SAM" id="Phobius"/>
    </source>
</evidence>
<feature type="transmembrane region" description="Helical" evidence="1">
    <location>
        <begin position="21"/>
        <end position="45"/>
    </location>
</feature>
<sequence length="77" mass="8065">MASSGLEAMPLVEQFNKVLKVVGLFLLANVETVLFLCGFAVLVYAAFSVSLLVGQVILGILLVATALVINKAKRGGD</sequence>
<organism evidence="2 3">
    <name type="scientific">Schleiferilactobacillus perolens DSM 12744</name>
    <dbReference type="NCBI Taxonomy" id="1423792"/>
    <lineage>
        <taxon>Bacteria</taxon>
        <taxon>Bacillati</taxon>
        <taxon>Bacillota</taxon>
        <taxon>Bacilli</taxon>
        <taxon>Lactobacillales</taxon>
        <taxon>Lactobacillaceae</taxon>
        <taxon>Schleiferilactobacillus</taxon>
    </lineage>
</organism>
<keyword evidence="1" id="KW-1133">Transmembrane helix</keyword>
<feature type="transmembrane region" description="Helical" evidence="1">
    <location>
        <begin position="51"/>
        <end position="69"/>
    </location>
</feature>
<dbReference type="PATRIC" id="fig|1423792.3.peg.674"/>
<evidence type="ECO:0000313" key="2">
    <source>
        <dbReference type="EMBL" id="KRL11735.1"/>
    </source>
</evidence>
<keyword evidence="3" id="KW-1185">Reference proteome</keyword>
<proteinExistence type="predicted"/>
<dbReference type="AlphaFoldDB" id="A0A0R1MU72"/>
<protein>
    <submittedName>
        <fullName evidence="2">Uncharacterized protein</fullName>
    </submittedName>
</protein>
<name>A0A0R1MU72_9LACO</name>
<gene>
    <name evidence="2" type="ORF">FD09_GL000661</name>
</gene>
<reference evidence="2 3" key="1">
    <citation type="journal article" date="2015" name="Genome Announc.">
        <title>Expanding the biotechnology potential of lactobacilli through comparative genomics of 213 strains and associated genera.</title>
        <authorList>
            <person name="Sun Z."/>
            <person name="Harris H.M."/>
            <person name="McCann A."/>
            <person name="Guo C."/>
            <person name="Argimon S."/>
            <person name="Zhang W."/>
            <person name="Yang X."/>
            <person name="Jeffery I.B."/>
            <person name="Cooney J.C."/>
            <person name="Kagawa T.F."/>
            <person name="Liu W."/>
            <person name="Song Y."/>
            <person name="Salvetti E."/>
            <person name="Wrobel A."/>
            <person name="Rasinkangas P."/>
            <person name="Parkhill J."/>
            <person name="Rea M.C."/>
            <person name="O'Sullivan O."/>
            <person name="Ritari J."/>
            <person name="Douillard F.P."/>
            <person name="Paul Ross R."/>
            <person name="Yang R."/>
            <person name="Briner A.E."/>
            <person name="Felis G.E."/>
            <person name="de Vos W.M."/>
            <person name="Barrangou R."/>
            <person name="Klaenhammer T.R."/>
            <person name="Caufield P.W."/>
            <person name="Cui Y."/>
            <person name="Zhang H."/>
            <person name="O'Toole P.W."/>
        </authorList>
    </citation>
    <scope>NUCLEOTIDE SEQUENCE [LARGE SCALE GENOMIC DNA]</scope>
    <source>
        <strain evidence="2 3">DSM 12744</strain>
    </source>
</reference>
<evidence type="ECO:0000313" key="3">
    <source>
        <dbReference type="Proteomes" id="UP000051330"/>
    </source>
</evidence>
<comment type="caution">
    <text evidence="2">The sequence shown here is derived from an EMBL/GenBank/DDBJ whole genome shotgun (WGS) entry which is preliminary data.</text>
</comment>
<dbReference type="EMBL" id="AZEC01000011">
    <property type="protein sequence ID" value="KRL11735.1"/>
    <property type="molecule type" value="Genomic_DNA"/>
</dbReference>
<accession>A0A0R1MU72</accession>
<dbReference type="Proteomes" id="UP000051330">
    <property type="component" value="Unassembled WGS sequence"/>
</dbReference>
<keyword evidence="1" id="KW-0472">Membrane</keyword>
<dbReference type="STRING" id="1423792.FD09_GL000661"/>